<evidence type="ECO:0000256" key="1">
    <source>
        <dbReference type="ARBA" id="ARBA00023054"/>
    </source>
</evidence>
<dbReference type="GO" id="GO:0051286">
    <property type="term" value="C:cell tip"/>
    <property type="evidence" value="ECO:0007669"/>
    <property type="project" value="TreeGrafter"/>
</dbReference>
<dbReference type="InterPro" id="IPR009449">
    <property type="entry name" value="Sec2_N"/>
</dbReference>
<evidence type="ECO:0000256" key="3">
    <source>
        <dbReference type="SAM" id="MobiDB-lite"/>
    </source>
</evidence>
<dbReference type="PANTHER" id="PTHR14430">
    <property type="entry name" value="RABIN3-RELATED"/>
    <property type="match status" value="1"/>
</dbReference>
<dbReference type="PANTHER" id="PTHR14430:SF0">
    <property type="entry name" value="SEC2P DOMAIN-CONTAINING PROTEIN"/>
    <property type="match status" value="1"/>
</dbReference>
<feature type="region of interest" description="Disordered" evidence="3">
    <location>
        <begin position="1"/>
        <end position="142"/>
    </location>
</feature>
<dbReference type="Gene3D" id="6.10.140.910">
    <property type="match status" value="1"/>
</dbReference>
<dbReference type="CDD" id="cd21044">
    <property type="entry name" value="Rab11BD_RAB3IP_like"/>
    <property type="match status" value="1"/>
</dbReference>
<feature type="region of interest" description="Disordered" evidence="3">
    <location>
        <begin position="157"/>
        <end position="327"/>
    </location>
</feature>
<feature type="compositionally biased region" description="Polar residues" evidence="3">
    <location>
        <begin position="22"/>
        <end position="42"/>
    </location>
</feature>
<dbReference type="EMBL" id="KZ988446">
    <property type="protein sequence ID" value="RKP12179.1"/>
    <property type="molecule type" value="Genomic_DNA"/>
</dbReference>
<dbReference type="OrthoDB" id="5589279at2759"/>
<evidence type="ECO:0000313" key="6">
    <source>
        <dbReference type="Proteomes" id="UP000267251"/>
    </source>
</evidence>
<sequence length="839" mass="92045">MARKKRHGPGKPAASHPRHQQQHSQKTPQSKKVNKSSEQAVTETVKVENTLEIPCSIPLPPSPPPRRRPTTLRSSPHPSSYPPARSGSDEEDEERPSSSHSRKASSHHLLPISTSSSINSAQENNNNSNEEEEDEEELGRVEYGVVREKKHFSLVRLQELPASAPSSPRSSPSSSQNSPTLHATDPGHLKSMHGRRYSLTNVPSHALPETFHSHHQRSSSTISSSSSHSPPRSSPLRQFHTPNSTPPPDLVLSQEPDDDTESPELVTPLTPGFNLVPPAEKMETKEIGSRSGPPTHPPRRRTKRQTYPPRLQHQSGDSVHSPIPPSPPTLVECQTDPMHWKSESHDGLITPEHVVRTLQEDMEVLARKLIMATEARGEAEAEAEAMQDQLEDLSQSVFEEASEMVRSAKEATKKAEEENARLIRKLQEVQELRQLRENELVDLKSVLRRSLPASSNVDSGGGGGGPRGPRPVGVAHQPSGGKPRSRRASTITEEGGEGRFEFVDIPLNREEGRSSGSAYSLSSPSPSSSSESSSLQRDVQGLGILQGNGGNQAEDEGSGEEEDRERQGMVEVWGRREGRIWEEFCDFWRTGTGSAYVARIAKEEADVLVRFDGAGWWLQRRIHAAVRAGQILLQPLSSSDMDQKALSETASELDGARRANESEKKQRSAGGSGEKGVAERQAGSNSHTEDSRRSRVTPLRSAHPTGCELCGAGTGSPTSLLATASRPEPSRTGKMFRLSLDMEDGGGTASSENWRACTSCRGRLVAACEWWAWLRVVQGGLWHRDSEAAWAQSIRLRLGMWGARNEAWVGSKARLEERESVQVLDSTIPGRASWVHGWI</sequence>
<gene>
    <name evidence="5" type="ORF">BJ684DRAFT_17309</name>
</gene>
<feature type="coiled-coil region" evidence="2">
    <location>
        <begin position="369"/>
        <end position="439"/>
    </location>
</feature>
<feature type="compositionally biased region" description="Low complexity" evidence="3">
    <location>
        <begin position="218"/>
        <end position="237"/>
    </location>
</feature>
<reference evidence="6" key="1">
    <citation type="journal article" date="2018" name="Nat. Microbiol.">
        <title>Leveraging single-cell genomics to expand the fungal tree of life.</title>
        <authorList>
            <person name="Ahrendt S.R."/>
            <person name="Quandt C.A."/>
            <person name="Ciobanu D."/>
            <person name="Clum A."/>
            <person name="Salamov A."/>
            <person name="Andreopoulos B."/>
            <person name="Cheng J.F."/>
            <person name="Woyke T."/>
            <person name="Pelin A."/>
            <person name="Henrissat B."/>
            <person name="Reynolds N.K."/>
            <person name="Benny G.L."/>
            <person name="Smith M.E."/>
            <person name="James T.Y."/>
            <person name="Grigoriev I.V."/>
        </authorList>
    </citation>
    <scope>NUCLEOTIDE SEQUENCE [LARGE SCALE GENOMIC DNA]</scope>
</reference>
<feature type="compositionally biased region" description="Low complexity" evidence="3">
    <location>
        <begin position="115"/>
        <end position="128"/>
    </location>
</feature>
<accession>A0A4V1IXT5</accession>
<dbReference type="GO" id="GO:0005085">
    <property type="term" value="F:guanyl-nucleotide exchange factor activity"/>
    <property type="evidence" value="ECO:0007669"/>
    <property type="project" value="InterPro"/>
</dbReference>
<dbReference type="SUPFAM" id="SSF144284">
    <property type="entry name" value="Sec2 N-terminal region"/>
    <property type="match status" value="1"/>
</dbReference>
<feature type="compositionally biased region" description="Basic and acidic residues" evidence="3">
    <location>
        <begin position="496"/>
        <end position="513"/>
    </location>
</feature>
<dbReference type="AlphaFoldDB" id="A0A4V1IXT5"/>
<evidence type="ECO:0000256" key="2">
    <source>
        <dbReference type="SAM" id="Coils"/>
    </source>
</evidence>
<dbReference type="Pfam" id="PF06428">
    <property type="entry name" value="Sec2p"/>
    <property type="match status" value="1"/>
</dbReference>
<dbReference type="Proteomes" id="UP000267251">
    <property type="component" value="Unassembled WGS sequence"/>
</dbReference>
<feature type="compositionally biased region" description="Acidic residues" evidence="3">
    <location>
        <begin position="553"/>
        <end position="563"/>
    </location>
</feature>
<proteinExistence type="predicted"/>
<feature type="compositionally biased region" description="Low complexity" evidence="3">
    <location>
        <begin position="161"/>
        <end position="179"/>
    </location>
</feature>
<feature type="compositionally biased region" description="Basic and acidic residues" evidence="3">
    <location>
        <begin position="654"/>
        <end position="666"/>
    </location>
</feature>
<dbReference type="GO" id="GO:0070319">
    <property type="term" value="C:Golgi to plasma membrane transport vesicle"/>
    <property type="evidence" value="ECO:0007669"/>
    <property type="project" value="TreeGrafter"/>
</dbReference>
<dbReference type="InterPro" id="IPR040351">
    <property type="entry name" value="RAB3IL/RAB3IP/Sec2"/>
</dbReference>
<dbReference type="GO" id="GO:0006887">
    <property type="term" value="P:exocytosis"/>
    <property type="evidence" value="ECO:0007669"/>
    <property type="project" value="TreeGrafter"/>
</dbReference>
<feature type="compositionally biased region" description="Polar residues" evidence="3">
    <location>
        <begin position="639"/>
        <end position="650"/>
    </location>
</feature>
<feature type="domain" description="GDP/GTP exchange factor Sec2 N-terminal" evidence="4">
    <location>
        <begin position="356"/>
        <end position="448"/>
    </location>
</feature>
<feature type="region of interest" description="Disordered" evidence="3">
    <location>
        <begin position="452"/>
        <end position="568"/>
    </location>
</feature>
<evidence type="ECO:0000259" key="4">
    <source>
        <dbReference type="Pfam" id="PF06428"/>
    </source>
</evidence>
<keyword evidence="1 2" id="KW-0175">Coiled coil</keyword>
<organism evidence="5 6">
    <name type="scientific">Piptocephalis cylindrospora</name>
    <dbReference type="NCBI Taxonomy" id="1907219"/>
    <lineage>
        <taxon>Eukaryota</taxon>
        <taxon>Fungi</taxon>
        <taxon>Fungi incertae sedis</taxon>
        <taxon>Zoopagomycota</taxon>
        <taxon>Zoopagomycotina</taxon>
        <taxon>Zoopagomycetes</taxon>
        <taxon>Zoopagales</taxon>
        <taxon>Piptocephalidaceae</taxon>
        <taxon>Piptocephalis</taxon>
    </lineage>
</organism>
<feature type="compositionally biased region" description="Low complexity" evidence="3">
    <location>
        <begin position="514"/>
        <end position="543"/>
    </location>
</feature>
<keyword evidence="6" id="KW-1185">Reference proteome</keyword>
<feature type="region of interest" description="Disordered" evidence="3">
    <location>
        <begin position="639"/>
        <end position="711"/>
    </location>
</feature>
<name>A0A4V1IXT5_9FUNG</name>
<evidence type="ECO:0000313" key="5">
    <source>
        <dbReference type="EMBL" id="RKP12179.1"/>
    </source>
</evidence>
<protein>
    <recommendedName>
        <fullName evidence="4">GDP/GTP exchange factor Sec2 N-terminal domain-containing protein</fullName>
    </recommendedName>
</protein>